<comment type="similarity">
    <text evidence="1">Belongs to the AIM41 family.</text>
</comment>
<accession>A0ABR3AHE1</accession>
<dbReference type="InterPro" id="IPR003789">
    <property type="entry name" value="Asn/Gln_tRNA_amidoTrase-B-like"/>
</dbReference>
<organism evidence="2 3">
    <name type="scientific">Marasmius tenuissimus</name>
    <dbReference type="NCBI Taxonomy" id="585030"/>
    <lineage>
        <taxon>Eukaryota</taxon>
        <taxon>Fungi</taxon>
        <taxon>Dikarya</taxon>
        <taxon>Basidiomycota</taxon>
        <taxon>Agaricomycotina</taxon>
        <taxon>Agaricomycetes</taxon>
        <taxon>Agaricomycetidae</taxon>
        <taxon>Agaricales</taxon>
        <taxon>Marasmiineae</taxon>
        <taxon>Marasmiaceae</taxon>
        <taxon>Marasmius</taxon>
    </lineage>
</organism>
<dbReference type="SUPFAM" id="SSF89095">
    <property type="entry name" value="GatB/YqeY motif"/>
    <property type="match status" value="1"/>
</dbReference>
<dbReference type="EMBL" id="JBBXMP010000001">
    <property type="protein sequence ID" value="KAL0072811.1"/>
    <property type="molecule type" value="Genomic_DNA"/>
</dbReference>
<keyword evidence="3" id="KW-1185">Reference proteome</keyword>
<comment type="caution">
    <text evidence="2">The sequence shown here is derived from an EMBL/GenBank/DDBJ whole genome shotgun (WGS) entry which is preliminary data.</text>
</comment>
<sequence>MASRISFWSVSAIRRFSSSATRFSNDEVRQLLTSRIKDTMKSRNQLASTTLRSILSEVNNADKASNAPIPSSAIVAIIRKAHLRRTESASVFDANSRPDLAERELKEAAILDEFLPALLTSEQIDNHVNEILSHHPSGRKVSEGRREDLQNVLLESR</sequence>
<keyword evidence="1" id="KW-0496">Mitochondrion</keyword>
<dbReference type="PANTHER" id="PTHR28055">
    <property type="entry name" value="ALTERED INHERITANCE OF MITOCHONDRIA PROTEIN 41, MITOCHONDRIAL"/>
    <property type="match status" value="1"/>
</dbReference>
<dbReference type="PANTHER" id="PTHR28055:SF1">
    <property type="entry name" value="ALTERED INHERITANCE OF MITOCHONDRIA PROTEIN 41, MITOCHONDRIAL"/>
    <property type="match status" value="1"/>
</dbReference>
<protein>
    <recommendedName>
        <fullName evidence="1">Altered inheritance of mitochondria protein 41</fullName>
    </recommendedName>
</protein>
<dbReference type="InterPro" id="IPR042184">
    <property type="entry name" value="YqeY/Aim41_N"/>
</dbReference>
<evidence type="ECO:0000256" key="1">
    <source>
        <dbReference type="RuleBase" id="RU365099"/>
    </source>
</evidence>
<proteinExistence type="inferred from homology"/>
<evidence type="ECO:0000313" key="3">
    <source>
        <dbReference type="Proteomes" id="UP001437256"/>
    </source>
</evidence>
<dbReference type="Pfam" id="PF09424">
    <property type="entry name" value="YqeY"/>
    <property type="match status" value="1"/>
</dbReference>
<reference evidence="2 3" key="1">
    <citation type="submission" date="2024-05" db="EMBL/GenBank/DDBJ databases">
        <title>A draft genome resource for the thread blight pathogen Marasmius tenuissimus strain MS-2.</title>
        <authorList>
            <person name="Yulfo-Soto G.E."/>
            <person name="Baruah I.K."/>
            <person name="Amoako-Attah I."/>
            <person name="Bukari Y."/>
            <person name="Meinhardt L.W."/>
            <person name="Bailey B.A."/>
            <person name="Cohen S.P."/>
        </authorList>
    </citation>
    <scope>NUCLEOTIDE SEQUENCE [LARGE SCALE GENOMIC DNA]</scope>
    <source>
        <strain evidence="2 3">MS-2</strain>
    </source>
</reference>
<dbReference type="InterPro" id="IPR019004">
    <property type="entry name" value="YqeY/Aim41"/>
</dbReference>
<name>A0ABR3AHE1_9AGAR</name>
<evidence type="ECO:0000313" key="2">
    <source>
        <dbReference type="EMBL" id="KAL0072811.1"/>
    </source>
</evidence>
<comment type="subcellular location">
    <subcellularLocation>
        <location evidence="1">Mitochondrion</location>
    </subcellularLocation>
</comment>
<dbReference type="Gene3D" id="1.10.1510.10">
    <property type="entry name" value="Uncharacterised protein YqeY/AIM41 PF09424, N-terminal domain"/>
    <property type="match status" value="1"/>
</dbReference>
<dbReference type="Proteomes" id="UP001437256">
    <property type="component" value="Unassembled WGS sequence"/>
</dbReference>
<gene>
    <name evidence="1" type="primary">AIM41</name>
    <name evidence="2" type="ORF">AAF712_000574</name>
</gene>